<dbReference type="STRING" id="6526.A0A2C9K0T6"/>
<evidence type="ECO:0000313" key="18">
    <source>
        <dbReference type="EnsemblMetazoa" id="BGLB011232-PB"/>
    </source>
</evidence>
<dbReference type="FunFam" id="3.90.550.10:FF:000044">
    <property type="entry name" value="Galactosylgalactosylxylosylprotein 3-beta-glucuronosyltransferase"/>
    <property type="match status" value="1"/>
</dbReference>
<evidence type="ECO:0000256" key="17">
    <source>
        <dbReference type="RuleBase" id="RU363127"/>
    </source>
</evidence>
<evidence type="ECO:0000256" key="10">
    <source>
        <dbReference type="ARBA" id="ARBA00023180"/>
    </source>
</evidence>
<evidence type="ECO:0000256" key="16">
    <source>
        <dbReference type="PIRSR" id="PIRSR605027-4"/>
    </source>
</evidence>
<keyword evidence="8" id="KW-1133">Transmembrane helix</keyword>
<evidence type="ECO:0000256" key="11">
    <source>
        <dbReference type="ARBA" id="ARBA00023211"/>
    </source>
</evidence>
<dbReference type="PANTHER" id="PTHR10896">
    <property type="entry name" value="GALACTOSYLGALACTOSYLXYLOSYLPROTEIN 3-BETA-GLUCURONOSYLTRANSFERASE BETA-1,3-GLUCURONYLTRANSFERASE"/>
    <property type="match status" value="1"/>
</dbReference>
<keyword evidence="11 15" id="KW-0464">Manganese</keyword>
<organism evidence="18 19">
    <name type="scientific">Biomphalaria glabrata</name>
    <name type="common">Bloodfluke planorb</name>
    <name type="synonym">Freshwater snail</name>
    <dbReference type="NCBI Taxonomy" id="6526"/>
    <lineage>
        <taxon>Eukaryota</taxon>
        <taxon>Metazoa</taxon>
        <taxon>Spiralia</taxon>
        <taxon>Lophotrochozoa</taxon>
        <taxon>Mollusca</taxon>
        <taxon>Gastropoda</taxon>
        <taxon>Heterobranchia</taxon>
        <taxon>Euthyneura</taxon>
        <taxon>Panpulmonata</taxon>
        <taxon>Hygrophila</taxon>
        <taxon>Lymnaeoidea</taxon>
        <taxon>Planorbidae</taxon>
        <taxon>Biomphalaria</taxon>
    </lineage>
</organism>
<feature type="binding site" evidence="14">
    <location>
        <begin position="51"/>
        <end position="53"/>
    </location>
    <ligand>
        <name>UDP-alpha-D-glucuronate</name>
        <dbReference type="ChEBI" id="CHEBI:58052"/>
    </ligand>
</feature>
<evidence type="ECO:0000256" key="7">
    <source>
        <dbReference type="ARBA" id="ARBA00022968"/>
    </source>
</evidence>
<feature type="binding site" evidence="14">
    <location>
        <position position="82"/>
    </location>
    <ligand>
        <name>UDP-alpha-D-glucuronate</name>
        <dbReference type="ChEBI" id="CHEBI:58052"/>
    </ligand>
</feature>
<proteinExistence type="inferred from homology"/>
<comment type="subcellular location">
    <subcellularLocation>
        <location evidence="17">Golgi apparatus membrane</location>
        <topology evidence="17">Single-pass type II membrane protein</topology>
    </subcellularLocation>
    <subcellularLocation>
        <location evidence="1">Membrane</location>
        <topology evidence="1">Single-pass type II membrane protein</topology>
    </subcellularLocation>
</comment>
<evidence type="ECO:0000256" key="8">
    <source>
        <dbReference type="ARBA" id="ARBA00022989"/>
    </source>
</evidence>
<dbReference type="EC" id="2.4.1.135" evidence="3 17"/>
<comment type="cofactor">
    <cofactor evidence="15 17">
        <name>Mn(2+)</name>
        <dbReference type="ChEBI" id="CHEBI:29035"/>
    </cofactor>
</comment>
<dbReference type="Pfam" id="PF03360">
    <property type="entry name" value="Glyco_transf_43"/>
    <property type="match status" value="1"/>
</dbReference>
<dbReference type="Proteomes" id="UP000076420">
    <property type="component" value="Unassembled WGS sequence"/>
</dbReference>
<evidence type="ECO:0000256" key="5">
    <source>
        <dbReference type="ARBA" id="ARBA00022692"/>
    </source>
</evidence>
<dbReference type="KEGG" id="bgt:106075993"/>
<dbReference type="AlphaFoldDB" id="A0A2C9K0T6"/>
<dbReference type="InterPro" id="IPR005027">
    <property type="entry name" value="Glyco_trans_43"/>
</dbReference>
<keyword evidence="17" id="KW-0333">Golgi apparatus</keyword>
<dbReference type="GO" id="GO:0005975">
    <property type="term" value="P:carbohydrate metabolic process"/>
    <property type="evidence" value="ECO:0007669"/>
    <property type="project" value="TreeGrafter"/>
</dbReference>
<dbReference type="GO" id="GO:0000139">
    <property type="term" value="C:Golgi membrane"/>
    <property type="evidence" value="ECO:0007669"/>
    <property type="project" value="UniProtKB-SubCell"/>
</dbReference>
<dbReference type="VEuPathDB" id="VectorBase:BGLB011232"/>
<keyword evidence="10" id="KW-0325">Glycoprotein</keyword>
<keyword evidence="5" id="KW-0812">Transmembrane</keyword>
<feature type="binding site" evidence="14">
    <location>
        <position position="130"/>
    </location>
    <ligand>
        <name>UDP-alpha-D-glucuronate</name>
        <dbReference type="ChEBI" id="CHEBI:58052"/>
    </ligand>
</feature>
<name>A0A2C9K0T6_BIOGL</name>
<dbReference type="GO" id="GO:0015018">
    <property type="term" value="F:galactosylgalactosylxylosylprotein 3-beta-glucuronosyltransferase activity"/>
    <property type="evidence" value="ECO:0007669"/>
    <property type="project" value="UniProtKB-UniRule"/>
</dbReference>
<feature type="binding site" evidence="14">
    <location>
        <position position="125"/>
    </location>
    <ligand>
        <name>UDP-alpha-D-glucuronate</name>
        <dbReference type="ChEBI" id="CHEBI:58052"/>
    </ligand>
</feature>
<keyword evidence="4 17" id="KW-0808">Transferase</keyword>
<comment type="similarity">
    <text evidence="2 17">Belongs to the glycosyltransferase 43 family.</text>
</comment>
<dbReference type="EnsemblMetazoa" id="BGLB011232-RB">
    <property type="protein sequence ID" value="BGLB011232-PB"/>
    <property type="gene ID" value="BGLB011232"/>
</dbReference>
<evidence type="ECO:0000256" key="3">
    <source>
        <dbReference type="ARBA" id="ARBA00012641"/>
    </source>
</evidence>
<evidence type="ECO:0000256" key="1">
    <source>
        <dbReference type="ARBA" id="ARBA00004606"/>
    </source>
</evidence>
<dbReference type="OrthoDB" id="675023at2759"/>
<dbReference type="InterPro" id="IPR029044">
    <property type="entry name" value="Nucleotide-diphossugar_trans"/>
</dbReference>
<sequence>MFSTRKFLCLSVITLIVLLVMLIRNLQNKRDNETIDARSLKSLSIIYVITPTYARLEQKAELTRFSHTLLHVPNIHWIVIEDSPEKTVLVQNFLNRTRIHSTHLYVATPSEYKMKRTDPHWLKPRGVLQRNAALDWLRENTSPDDDGVVYFADDDNTYSLQIFKEMRNTTKVSIWPVGLAAALRYERPKVTNGKVTGWYTYYKPDRPFATDMAGFAINLNLIHQHPEAKFSNIFAAGSQESTFLTLFHLTLDDLEPKANMCSEVLVWHTRTEKSKTPYEEAMVKLYGADAYPNIEV</sequence>
<keyword evidence="7 17" id="KW-0735">Signal-anchor</keyword>
<feature type="binding site" evidence="14">
    <location>
        <begin position="268"/>
        <end position="270"/>
    </location>
    <ligand>
        <name>UDP-alpha-D-glucuronate</name>
        <dbReference type="ChEBI" id="CHEBI:58052"/>
    </ligand>
</feature>
<dbReference type="GO" id="GO:0046872">
    <property type="term" value="F:metal ion binding"/>
    <property type="evidence" value="ECO:0007669"/>
    <property type="project" value="UniProtKB-KW"/>
</dbReference>
<evidence type="ECO:0000256" key="12">
    <source>
        <dbReference type="ARBA" id="ARBA00047979"/>
    </source>
</evidence>
<evidence type="ECO:0000256" key="15">
    <source>
        <dbReference type="PIRSR" id="PIRSR605027-3"/>
    </source>
</evidence>
<evidence type="ECO:0000256" key="13">
    <source>
        <dbReference type="PIRSR" id="PIRSR605027-1"/>
    </source>
</evidence>
<comment type="catalytic activity">
    <reaction evidence="12 17">
        <text>3-O-(beta-D-galactosyl-(1-&gt;3)-beta-D-galactosyl-(1-&gt;4)-beta-D-xylosyl)-L-seryl-[protein] + UDP-alpha-D-glucuronate = 3-O-(beta-D-GlcA-(1-&gt;3)-beta-D-Gal-(1-&gt;3)-beta-D-Gal-(1-&gt;4)-beta-D-Xyl)-L-seryl-[protein] + UDP + H(+)</text>
        <dbReference type="Rhea" id="RHEA:24168"/>
        <dbReference type="Rhea" id="RHEA-COMP:12571"/>
        <dbReference type="Rhea" id="RHEA-COMP:12573"/>
        <dbReference type="ChEBI" id="CHEBI:15378"/>
        <dbReference type="ChEBI" id="CHEBI:58052"/>
        <dbReference type="ChEBI" id="CHEBI:58223"/>
        <dbReference type="ChEBI" id="CHEBI:132090"/>
        <dbReference type="ChEBI" id="CHEBI:132093"/>
        <dbReference type="EC" id="2.4.1.135"/>
    </reaction>
</comment>
<keyword evidence="9" id="KW-0472">Membrane</keyword>
<dbReference type="SUPFAM" id="SSF53448">
    <property type="entry name" value="Nucleotide-diphospho-sugar transferases"/>
    <property type="match status" value="1"/>
</dbReference>
<dbReference type="CDD" id="cd00218">
    <property type="entry name" value="GlcAT-I"/>
    <property type="match status" value="1"/>
</dbReference>
<evidence type="ECO:0000313" key="19">
    <source>
        <dbReference type="Proteomes" id="UP000076420"/>
    </source>
</evidence>
<evidence type="ECO:0000256" key="2">
    <source>
        <dbReference type="ARBA" id="ARBA00007706"/>
    </source>
</evidence>
<gene>
    <name evidence="18" type="primary">106075993</name>
</gene>
<feature type="binding site" evidence="15">
    <location>
        <position position="155"/>
    </location>
    <ligand>
        <name>Mn(2+)</name>
        <dbReference type="ChEBI" id="CHEBI:29035"/>
    </ligand>
</feature>
<feature type="site" description="Interaction with galactose moiety of substrate glycoprotein" evidence="16">
    <location>
        <position position="186"/>
    </location>
</feature>
<evidence type="ECO:0000256" key="14">
    <source>
        <dbReference type="PIRSR" id="PIRSR605027-2"/>
    </source>
</evidence>
<keyword evidence="6 15" id="KW-0479">Metal-binding</keyword>
<dbReference type="Gene3D" id="3.90.550.10">
    <property type="entry name" value="Spore Coat Polysaccharide Biosynthesis Protein SpsA, Chain A"/>
    <property type="match status" value="1"/>
</dbReference>
<dbReference type="GO" id="GO:0050650">
    <property type="term" value="P:chondroitin sulfate proteoglycan biosynthetic process"/>
    <property type="evidence" value="ECO:0007669"/>
    <property type="project" value="TreeGrafter"/>
</dbReference>
<accession>A0A2C9K0T6</accession>
<dbReference type="VEuPathDB" id="VectorBase:BGLAX_037725"/>
<dbReference type="UniPathway" id="UPA00378"/>
<evidence type="ECO:0000256" key="4">
    <source>
        <dbReference type="ARBA" id="ARBA00022679"/>
    </source>
</evidence>
<dbReference type="PANTHER" id="PTHR10896:SF65">
    <property type="entry name" value="GALACTOSYLGALACTOSYLXYLOSYLPROTEIN 3-BETA-GLUCURONOSYLTRANSFERASE 3"/>
    <property type="match status" value="1"/>
</dbReference>
<protein>
    <recommendedName>
        <fullName evidence="3 17">Galactosylgalactosylxylosylprotein 3-beta-glucuronosyltransferase</fullName>
        <ecNumber evidence="3 17">2.4.1.135</ecNumber>
    </recommendedName>
</protein>
<evidence type="ECO:0000256" key="9">
    <source>
        <dbReference type="ARBA" id="ARBA00023136"/>
    </source>
</evidence>
<comment type="pathway">
    <text evidence="17">Protein modification; protein glycosylation.</text>
</comment>
<evidence type="ECO:0000256" key="6">
    <source>
        <dbReference type="ARBA" id="ARBA00022723"/>
    </source>
</evidence>
<reference evidence="18" key="1">
    <citation type="submission" date="2020-05" db="UniProtKB">
        <authorList>
            <consortium name="EnsemblMetazoa"/>
        </authorList>
    </citation>
    <scope>IDENTIFICATION</scope>
    <source>
        <strain evidence="18">BB02</strain>
    </source>
</reference>
<feature type="active site" description="Proton donor/acceptor" evidence="13">
    <location>
        <position position="240"/>
    </location>
</feature>
<feature type="binding site" evidence="14">
    <location>
        <begin position="153"/>
        <end position="155"/>
    </location>
    <ligand>
        <name>UDP-alpha-D-glucuronate</name>
        <dbReference type="ChEBI" id="CHEBI:58052"/>
    </ligand>
</feature>